<evidence type="ECO:0000313" key="2">
    <source>
        <dbReference type="EMBL" id="TPP43078.1"/>
    </source>
</evidence>
<feature type="region of interest" description="Disordered" evidence="1">
    <location>
        <begin position="78"/>
        <end position="110"/>
    </location>
</feature>
<gene>
    <name evidence="2" type="ORF">CGC21_29880</name>
    <name evidence="3" type="ORF">CGC21_29895</name>
</gene>
<dbReference type="AlphaFoldDB" id="A0A504X1W9"/>
<proteinExistence type="predicted"/>
<evidence type="ECO:0000313" key="3">
    <source>
        <dbReference type="EMBL" id="TPP43081.1"/>
    </source>
</evidence>
<protein>
    <submittedName>
        <fullName evidence="3">Uncharacterized protein</fullName>
    </submittedName>
</protein>
<comment type="caution">
    <text evidence="3">The sequence shown here is derived from an EMBL/GenBank/DDBJ whole genome shotgun (WGS) entry which is preliminary data.</text>
</comment>
<dbReference type="VEuPathDB" id="TriTrypDB:LDHU3_02.0260"/>
<reference evidence="3" key="2">
    <citation type="submission" date="2019-02" db="EMBL/GenBank/DDBJ databases">
        <title>FDA dAtabase for Regulatory Grade micrObial Sequences (FDA-ARGOS): Supporting development and validation of Infectious Disease Dx tests.</title>
        <authorList>
            <person name="Duncan R."/>
            <person name="Fisher C."/>
            <person name="Tallon L.J."/>
            <person name="Sadzewicz L."/>
            <person name="Sengamalay N."/>
            <person name="Ott S."/>
            <person name="Godinez A."/>
            <person name="Nagaraj S."/>
            <person name="Nadendla S."/>
            <person name="Sichtig H."/>
        </authorList>
    </citation>
    <scope>NUCLEOTIDE SEQUENCE</scope>
    <source>
        <strain evidence="3">FDAARGOS_361</strain>
    </source>
</reference>
<dbReference type="VEuPathDB" id="TriTrypDB:LdCL_020007000"/>
<accession>A0A504X1W9</accession>
<dbReference type="EMBL" id="RHLC01000040">
    <property type="protein sequence ID" value="TPP43081.1"/>
    <property type="molecule type" value="Genomic_DNA"/>
</dbReference>
<evidence type="ECO:0000313" key="4">
    <source>
        <dbReference type="Proteomes" id="UP000318447"/>
    </source>
</evidence>
<evidence type="ECO:0000256" key="1">
    <source>
        <dbReference type="SAM" id="MobiDB-lite"/>
    </source>
</evidence>
<dbReference type="Proteomes" id="UP000318447">
    <property type="component" value="Unassembled WGS sequence"/>
</dbReference>
<organism evidence="3 4">
    <name type="scientific">Leishmania donovani</name>
    <dbReference type="NCBI Taxonomy" id="5661"/>
    <lineage>
        <taxon>Eukaryota</taxon>
        <taxon>Discoba</taxon>
        <taxon>Euglenozoa</taxon>
        <taxon>Kinetoplastea</taxon>
        <taxon>Metakinetoplastina</taxon>
        <taxon>Trypanosomatida</taxon>
        <taxon>Trypanosomatidae</taxon>
        <taxon>Leishmaniinae</taxon>
        <taxon>Leishmania</taxon>
    </lineage>
</organism>
<sequence>MILRRLRDHLEAKLQPPQPGLRPHRSTAASLDLYPSPSKAAPASYEARGSVGTLYARALDAADRGAVILAPRKLSMAAKSSRLSSLPQEESDDDQRVRAEPGNNVDPTRRMDPHAALVQQGEADKLATSAVKEGPAPTARIADLGTVLRRELARPQETIFTQSRTDTCPCILDRCSGGWLAVTAWGADGVLPITPPALLIRHAPSLPSSNSCTTDTIASSLGQHLERVPRWIKTWSPSKCVWRRRCPKEWTRKNESMRHIDPARRLDGMSWSARMSLHLNGRQLS</sequence>
<dbReference type="EMBL" id="RHLC01000040">
    <property type="protein sequence ID" value="TPP43078.1"/>
    <property type="molecule type" value="Genomic_DNA"/>
</dbReference>
<name>A0A504X1W9_LEIDO</name>
<feature type="region of interest" description="Disordered" evidence="1">
    <location>
        <begin position="6"/>
        <end position="46"/>
    </location>
</feature>
<reference evidence="4" key="1">
    <citation type="submission" date="2019-02" db="EMBL/GenBank/DDBJ databases">
        <title>FDA dAtabase for Regulatory Grade micrObial Sequences (FDA-ARGOS): Supporting development and validation of Infectious Disease Dx tests.</title>
        <authorList>
            <person name="Duncan R."/>
            <person name="Fisher C."/>
            <person name="Tallon L."/>
            <person name="Sadzewicz L."/>
            <person name="Sengamalay N."/>
            <person name="Ott S."/>
            <person name="Godinez A."/>
            <person name="Nagaraj S."/>
            <person name="Vavikolanu K."/>
            <person name="Nadendla S."/>
            <person name="Aluvathingal J."/>
            <person name="Sichtig H."/>
        </authorList>
    </citation>
    <scope>NUCLEOTIDE SEQUENCE [LARGE SCALE GENOMIC DNA]</scope>
    <source>
        <strain evidence="4">FDAARGOS_361</strain>
    </source>
</reference>